<proteinExistence type="predicted"/>
<dbReference type="Proteomes" id="UP001434883">
    <property type="component" value="Unassembled WGS sequence"/>
</dbReference>
<accession>A0ABV0RUQ0</accession>
<evidence type="ECO:0000313" key="2">
    <source>
        <dbReference type="Proteomes" id="UP001434883"/>
    </source>
</evidence>
<keyword evidence="2" id="KW-1185">Reference proteome</keyword>
<gene>
    <name evidence="1" type="ORF">XENOCAPTIV_025611</name>
</gene>
<comment type="caution">
    <text evidence="1">The sequence shown here is derived from an EMBL/GenBank/DDBJ whole genome shotgun (WGS) entry which is preliminary data.</text>
</comment>
<protein>
    <submittedName>
        <fullName evidence="1">Uncharacterized protein</fullName>
    </submittedName>
</protein>
<dbReference type="EMBL" id="JAHRIN010056625">
    <property type="protein sequence ID" value="MEQ2211072.1"/>
    <property type="molecule type" value="Genomic_DNA"/>
</dbReference>
<name>A0ABV0RUQ0_9TELE</name>
<evidence type="ECO:0000313" key="1">
    <source>
        <dbReference type="EMBL" id="MEQ2211072.1"/>
    </source>
</evidence>
<sequence>MEVDKAHVLYEANNGGTWHRNRACDPYTEATVLDAAAPGSSPDPGDLFFMSSTSLSPTSCLPTLEKIAKLKATSAPKNKKINEAHYVDHVNLKHSSIVICSFHIEWGSYLAVPAAVSVIAHL</sequence>
<reference evidence="1 2" key="1">
    <citation type="submission" date="2021-06" db="EMBL/GenBank/DDBJ databases">
        <authorList>
            <person name="Palmer J.M."/>
        </authorList>
    </citation>
    <scope>NUCLEOTIDE SEQUENCE [LARGE SCALE GENOMIC DNA]</scope>
    <source>
        <strain evidence="1 2">XC_2019</strain>
        <tissue evidence="1">Muscle</tissue>
    </source>
</reference>
<organism evidence="1 2">
    <name type="scientific">Xenoophorus captivus</name>
    <dbReference type="NCBI Taxonomy" id="1517983"/>
    <lineage>
        <taxon>Eukaryota</taxon>
        <taxon>Metazoa</taxon>
        <taxon>Chordata</taxon>
        <taxon>Craniata</taxon>
        <taxon>Vertebrata</taxon>
        <taxon>Euteleostomi</taxon>
        <taxon>Actinopterygii</taxon>
        <taxon>Neopterygii</taxon>
        <taxon>Teleostei</taxon>
        <taxon>Neoteleostei</taxon>
        <taxon>Acanthomorphata</taxon>
        <taxon>Ovalentaria</taxon>
        <taxon>Atherinomorphae</taxon>
        <taxon>Cyprinodontiformes</taxon>
        <taxon>Goodeidae</taxon>
        <taxon>Xenoophorus</taxon>
    </lineage>
</organism>